<gene>
    <name evidence="1" type="ORF">GCM10007036_27290</name>
</gene>
<evidence type="ECO:0000313" key="1">
    <source>
        <dbReference type="EMBL" id="GGH22340.1"/>
    </source>
</evidence>
<sequence length="1095" mass="113529">MLGGVAGLVLLAAIALGGLAWRLKEGPLSFDSFAERVSVALEQQFGNGYDVDVQHAQLEWTDAPILSVTGVTIRDGRGNLVVAAPEAEIGFDIGSLALGRLVPRHIDFVGLAVALTIDPDGSVSVSASGSDGPDFSTPVQPTDASFGPASILDALSAQLGPIGVIERAGVREGRLRVNDRRRGHTLVYDRLALSYVRVNDAESRLALSANGPSGPWSSSLSLKGRKGEERVIGLETDKLAVSDLLGIAEPGAIPVFTDMPINASVRLTLGADNTVAGLDGRITGGKAMLLFDDPDAEPMFVDQVKGDFGWDAARRSAVIRGLDVDAGETRFRVSGALTPPAHNGDMWRLDLATSGAVLAGEGAKEKSIPIETGALSARIPIGFGGIAIDKLALAGPAVGLELTGVLGRADGFEGLKLDLVTTSRMPVRTVLAFWPTFAAADVRAYMVGAIQDGTVQAFRYSTAMSPAVLADALAKRPVPVEAVMLETTVSGATMRPAPGMPMLSEIEAVGRVTGQTVSVSVKRAVAAVGQGQPLVLANGRYDVADTAARPTVAKVTFDASGTADATLAALRAEALRPFVPAPLELANAKGHVDLKASITFPQQADVQPADVVVQVQGAATGLSGDNLFGKERLEGANLTLLNDKTGIVIKGEGKIGGSPAQFDMRQPAGVAGGEGIVTLTLDDAARARRGIKLPQVVGPVDARISLKDMGQPKAAPKVELDLTRASIVDLLPGWVKTPGKAAKASFRLETDADGSTLDEFVLDGSGPVSAKGVLRVSNDGGLVAAKLSALKISAGDDMRVDYERQGASSRVSLRGASVDARPILKALMAPGASPMGGPGDFDLDLKAQTIVGLNGESLSAVDGRIGIRAGDYKDFRLAARFGAAPVSGQLARDETGKLGVVIESGNAGAFFRFFDIYRKMQGGAMLVQFTGAAPQMSGTLVVNRFVLQNEPALARSAPNQQNEVSFAKLKSGFSVGGGKLAIRDATMWGQSVGGTLEGYMDFNRDKADFSGTFVPAYGLNNIINQVPIVGPILGGGQHEGLFAVNFRIAGKASQPTVSINPLSAVAPGFLRKFFGVMGPGEVTGSAPTPPAISER</sequence>
<reference evidence="1" key="2">
    <citation type="submission" date="2020-09" db="EMBL/GenBank/DDBJ databases">
        <authorList>
            <person name="Sun Q."/>
            <person name="Zhou Y."/>
        </authorList>
    </citation>
    <scope>NUCLEOTIDE SEQUENCE</scope>
    <source>
        <strain evidence="1">CGMCC 1.12214</strain>
    </source>
</reference>
<name>A0A917I977_9HYPH</name>
<dbReference type="Proteomes" id="UP000603912">
    <property type="component" value="Unassembled WGS sequence"/>
</dbReference>
<reference evidence="1" key="1">
    <citation type="journal article" date="2014" name="Int. J. Syst. Evol. Microbiol.">
        <title>Complete genome sequence of Corynebacterium casei LMG S-19264T (=DSM 44701T), isolated from a smear-ripened cheese.</title>
        <authorList>
            <consortium name="US DOE Joint Genome Institute (JGI-PGF)"/>
            <person name="Walter F."/>
            <person name="Albersmeier A."/>
            <person name="Kalinowski J."/>
            <person name="Ruckert C."/>
        </authorList>
    </citation>
    <scope>NUCLEOTIDE SEQUENCE</scope>
    <source>
        <strain evidence="1">CGMCC 1.12214</strain>
    </source>
</reference>
<comment type="caution">
    <text evidence="1">The sequence shown here is derived from an EMBL/GenBank/DDBJ whole genome shotgun (WGS) entry which is preliminary data.</text>
</comment>
<protein>
    <recommendedName>
        <fullName evidence="3">DUF3971 domain-containing protein</fullName>
    </recommendedName>
</protein>
<dbReference type="AlphaFoldDB" id="A0A917I977"/>
<evidence type="ECO:0000313" key="2">
    <source>
        <dbReference type="Proteomes" id="UP000603912"/>
    </source>
</evidence>
<organism evidence="1 2">
    <name type="scientific">Alsobacter metallidurans</name>
    <dbReference type="NCBI Taxonomy" id="340221"/>
    <lineage>
        <taxon>Bacteria</taxon>
        <taxon>Pseudomonadati</taxon>
        <taxon>Pseudomonadota</taxon>
        <taxon>Alphaproteobacteria</taxon>
        <taxon>Hyphomicrobiales</taxon>
        <taxon>Alsobacteraceae</taxon>
        <taxon>Alsobacter</taxon>
    </lineage>
</organism>
<dbReference type="EMBL" id="BMES01000002">
    <property type="protein sequence ID" value="GGH22340.1"/>
    <property type="molecule type" value="Genomic_DNA"/>
</dbReference>
<evidence type="ECO:0008006" key="3">
    <source>
        <dbReference type="Google" id="ProtNLM"/>
    </source>
</evidence>
<accession>A0A917I977</accession>
<proteinExistence type="predicted"/>
<keyword evidence="2" id="KW-1185">Reference proteome</keyword>